<organism evidence="2 5">
    <name type="scientific">Bacillus subtilis</name>
    <dbReference type="NCBI Taxonomy" id="1423"/>
    <lineage>
        <taxon>Bacteria</taxon>
        <taxon>Bacillati</taxon>
        <taxon>Bacillota</taxon>
        <taxon>Bacilli</taxon>
        <taxon>Bacillales</taxon>
        <taxon>Bacillaceae</taxon>
        <taxon>Bacillus</taxon>
    </lineage>
</organism>
<dbReference type="PATRIC" id="fig|1423.134.peg.2287"/>
<evidence type="ECO:0000313" key="3">
    <source>
        <dbReference type="EMBL" id="KZD94457.1"/>
    </source>
</evidence>
<reference evidence="2 5" key="1">
    <citation type="submission" date="2014-12" db="EMBL/GenBank/DDBJ databases">
        <title>Comparative genome analysis of Bacillus coagulans HM-08, Clostridium butyricum HM-68, Bacillus subtilis HM-66 and Bacillus licheniformis BL-09.</title>
        <authorList>
            <person name="Zhang H."/>
        </authorList>
    </citation>
    <scope>NUCLEOTIDE SEQUENCE [LARGE SCALE GENOMIC DNA]</scope>
    <source>
        <strain evidence="2 5">HM-66</strain>
    </source>
</reference>
<dbReference type="Proteomes" id="UP000032247">
    <property type="component" value="Unassembled WGS sequence"/>
</dbReference>
<accession>A0A063XHS3</accession>
<reference evidence="4" key="3">
    <citation type="submission" date="2023-03" db="EMBL/GenBank/DDBJ databases">
        <title>Complete genome sequences of 52 Bacillus and Priestia strains isolated from West-African fermentations and 26 reference strains from the DSMZ collection.</title>
        <authorList>
            <person name="Wiedenbein E.S."/>
            <person name="Canoy T.S."/>
            <person name="Hui Y."/>
            <person name="Parkouda C."/>
            <person name="Dawende C."/>
            <person name="Ametefe E."/>
            <person name="Jespersen L."/>
            <person name="Nielsen D.S."/>
        </authorList>
    </citation>
    <scope>NUCLEOTIDE SEQUENCE</scope>
    <source>
        <strain evidence="4">PRO56</strain>
    </source>
</reference>
<gene>
    <name evidence="4" type="primary">ybcI</name>
    <name evidence="3" type="ORF">B4122_1153</name>
    <name evidence="4" type="ORF">P5633_01840</name>
    <name evidence="2" type="ORF">SC09_Contig25orf01055</name>
</gene>
<dbReference type="SMR" id="A0A063XHS3"/>
<protein>
    <submittedName>
        <fullName evidence="4">DUF2294 domain-containing protein</fullName>
    </submittedName>
</protein>
<evidence type="ECO:0000313" key="5">
    <source>
        <dbReference type="Proteomes" id="UP000032247"/>
    </source>
</evidence>
<evidence type="ECO:0000313" key="4">
    <source>
        <dbReference type="EMBL" id="WEY85056.1"/>
    </source>
</evidence>
<dbReference type="EMBL" id="LJZV01000003">
    <property type="protein sequence ID" value="KZD94457.1"/>
    <property type="molecule type" value="Genomic_DNA"/>
</dbReference>
<dbReference type="RefSeq" id="WP_003246482.1">
    <property type="nucleotide sequence ID" value="NZ_AP024621.1"/>
</dbReference>
<feature type="domain" description="Na+-translocating membrane potential-generating system MpsC" evidence="1">
    <location>
        <begin position="5"/>
        <end position="112"/>
    </location>
</feature>
<dbReference type="EMBL" id="CP120576">
    <property type="protein sequence ID" value="WEY85056.1"/>
    <property type="molecule type" value="Genomic_DNA"/>
</dbReference>
<sequence>MKKSKGSIESEISKSITQWEKDYLGRGSVSVKTDILRDMIIVNLKGILTPAEYVVCGSKEGMLSIKQTRSELVESGIEGLKDIILKITGEKVKSFHTDLSSRTGERVMVFKLCNDLEKNLEKIL</sequence>
<name>A0A063XHS3_BACIU</name>
<dbReference type="InterPro" id="IPR018745">
    <property type="entry name" value="MpsC"/>
</dbReference>
<evidence type="ECO:0000259" key="1">
    <source>
        <dbReference type="Pfam" id="PF10057"/>
    </source>
</evidence>
<dbReference type="STRING" id="483913.AN935_00990"/>
<dbReference type="AlphaFoldDB" id="A0A063XHS3"/>
<proteinExistence type="predicted"/>
<evidence type="ECO:0000313" key="6">
    <source>
        <dbReference type="Proteomes" id="UP000076442"/>
    </source>
</evidence>
<dbReference type="Pfam" id="PF10057">
    <property type="entry name" value="MpsC"/>
    <property type="match status" value="1"/>
</dbReference>
<reference evidence="3 6" key="2">
    <citation type="submission" date="2015-09" db="EMBL/GenBank/DDBJ databases">
        <title>Spore heat resistance.</title>
        <authorList>
            <person name="Boekhorst J."/>
            <person name="Berendsen E.M."/>
            <person name="Wells-Bennik M.H."/>
            <person name="Kuipers O.P."/>
        </authorList>
    </citation>
    <scope>NUCLEOTIDE SEQUENCE [LARGE SCALE GENOMIC DNA]</scope>
    <source>
        <strain evidence="3 6">B4122</strain>
    </source>
</reference>
<dbReference type="EMBL" id="JXBC01000004">
    <property type="protein sequence ID" value="KIU11096.1"/>
    <property type="molecule type" value="Genomic_DNA"/>
</dbReference>
<evidence type="ECO:0000313" key="2">
    <source>
        <dbReference type="EMBL" id="KIU11096.1"/>
    </source>
</evidence>
<dbReference type="Proteomes" id="UP000076442">
    <property type="component" value="Unassembled WGS sequence"/>
</dbReference>
<dbReference type="Proteomes" id="UP001214898">
    <property type="component" value="Chromosome"/>
</dbReference>